<evidence type="ECO:0000313" key="6">
    <source>
        <dbReference type="Proteomes" id="UP001180020"/>
    </source>
</evidence>
<keyword evidence="6" id="KW-1185">Reference proteome</keyword>
<dbReference type="EMBL" id="JAUJYO010000016">
    <property type="protein sequence ID" value="KAK1295467.1"/>
    <property type="molecule type" value="Genomic_DNA"/>
</dbReference>
<evidence type="ECO:0000256" key="3">
    <source>
        <dbReference type="ARBA" id="ARBA00023034"/>
    </source>
</evidence>
<evidence type="ECO:0000256" key="4">
    <source>
        <dbReference type="ARBA" id="ARBA00023316"/>
    </source>
</evidence>
<reference evidence="5" key="1">
    <citation type="journal article" date="2023" name="Nat. Commun.">
        <title>Diploid and tetraploid genomes of Acorus and the evolution of monocots.</title>
        <authorList>
            <person name="Ma L."/>
            <person name="Liu K.W."/>
            <person name="Li Z."/>
            <person name="Hsiao Y.Y."/>
            <person name="Qi Y."/>
            <person name="Fu T."/>
            <person name="Tang G.D."/>
            <person name="Zhang D."/>
            <person name="Sun W.H."/>
            <person name="Liu D.K."/>
            <person name="Li Y."/>
            <person name="Chen G.Z."/>
            <person name="Liu X.D."/>
            <person name="Liao X.Y."/>
            <person name="Jiang Y.T."/>
            <person name="Yu X."/>
            <person name="Hao Y."/>
            <person name="Huang J."/>
            <person name="Zhao X.W."/>
            <person name="Ke S."/>
            <person name="Chen Y.Y."/>
            <person name="Wu W.L."/>
            <person name="Hsu J.L."/>
            <person name="Lin Y.F."/>
            <person name="Huang M.D."/>
            <person name="Li C.Y."/>
            <person name="Huang L."/>
            <person name="Wang Z.W."/>
            <person name="Zhao X."/>
            <person name="Zhong W.Y."/>
            <person name="Peng D.H."/>
            <person name="Ahmad S."/>
            <person name="Lan S."/>
            <person name="Zhang J.S."/>
            <person name="Tsai W.C."/>
            <person name="Van de Peer Y."/>
            <person name="Liu Z.J."/>
        </authorList>
    </citation>
    <scope>NUCLEOTIDE SEQUENCE</scope>
    <source>
        <strain evidence="5">CP</strain>
    </source>
</reference>
<keyword evidence="4" id="KW-0961">Cell wall biogenesis/degradation</keyword>
<organism evidence="5 6">
    <name type="scientific">Acorus calamus</name>
    <name type="common">Sweet flag</name>
    <dbReference type="NCBI Taxonomy" id="4465"/>
    <lineage>
        <taxon>Eukaryota</taxon>
        <taxon>Viridiplantae</taxon>
        <taxon>Streptophyta</taxon>
        <taxon>Embryophyta</taxon>
        <taxon>Tracheophyta</taxon>
        <taxon>Spermatophyta</taxon>
        <taxon>Magnoliopsida</taxon>
        <taxon>Liliopsida</taxon>
        <taxon>Acoraceae</taxon>
        <taxon>Acorus</taxon>
    </lineage>
</organism>
<keyword evidence="3" id="KW-0333">Golgi apparatus</keyword>
<evidence type="ECO:0000256" key="2">
    <source>
        <dbReference type="ARBA" id="ARBA00008986"/>
    </source>
</evidence>
<dbReference type="GO" id="GO:0071555">
    <property type="term" value="P:cell wall organization"/>
    <property type="evidence" value="ECO:0007669"/>
    <property type="project" value="UniProtKB-KW"/>
</dbReference>
<dbReference type="Proteomes" id="UP001180020">
    <property type="component" value="Unassembled WGS sequence"/>
</dbReference>
<dbReference type="InterPro" id="IPR037595">
    <property type="entry name" value="RGP_fam"/>
</dbReference>
<name>A0AAV9D2W3_ACOCL</name>
<dbReference type="Pfam" id="PF03214">
    <property type="entry name" value="RGP"/>
    <property type="match status" value="1"/>
</dbReference>
<comment type="similarity">
    <text evidence="2">Belongs to the RGP family.</text>
</comment>
<proteinExistence type="inferred from homology"/>
<evidence type="ECO:0000256" key="1">
    <source>
        <dbReference type="ARBA" id="ARBA00004555"/>
    </source>
</evidence>
<reference evidence="5" key="2">
    <citation type="submission" date="2023-06" db="EMBL/GenBank/DDBJ databases">
        <authorList>
            <person name="Ma L."/>
            <person name="Liu K.-W."/>
            <person name="Li Z."/>
            <person name="Hsiao Y.-Y."/>
            <person name="Qi Y."/>
            <person name="Fu T."/>
            <person name="Tang G."/>
            <person name="Zhang D."/>
            <person name="Sun W.-H."/>
            <person name="Liu D.-K."/>
            <person name="Li Y."/>
            <person name="Chen G.-Z."/>
            <person name="Liu X.-D."/>
            <person name="Liao X.-Y."/>
            <person name="Jiang Y.-T."/>
            <person name="Yu X."/>
            <person name="Hao Y."/>
            <person name="Huang J."/>
            <person name="Zhao X.-W."/>
            <person name="Ke S."/>
            <person name="Chen Y.-Y."/>
            <person name="Wu W.-L."/>
            <person name="Hsu J.-L."/>
            <person name="Lin Y.-F."/>
            <person name="Huang M.-D."/>
            <person name="Li C.-Y."/>
            <person name="Huang L."/>
            <person name="Wang Z.-W."/>
            <person name="Zhao X."/>
            <person name="Zhong W.-Y."/>
            <person name="Peng D.-H."/>
            <person name="Ahmad S."/>
            <person name="Lan S."/>
            <person name="Zhang J.-S."/>
            <person name="Tsai W.-C."/>
            <person name="Van De Peer Y."/>
            <person name="Liu Z.-J."/>
        </authorList>
    </citation>
    <scope>NUCLEOTIDE SEQUENCE</scope>
    <source>
        <strain evidence="5">CP</strain>
        <tissue evidence="5">Leaves</tissue>
    </source>
</reference>
<gene>
    <name evidence="5" type="primary">UAM2</name>
    <name evidence="5" type="ORF">QJS10_CPA16g00559</name>
</gene>
<accession>A0AAV9D2W3</accession>
<dbReference type="AlphaFoldDB" id="A0AAV9D2W3"/>
<protein>
    <submittedName>
        <fullName evidence="5">UDP-arabinopyranose mutase 2</fullName>
    </submittedName>
</protein>
<comment type="caution">
    <text evidence="5">The sequence shown here is derived from an EMBL/GenBank/DDBJ whole genome shotgun (WGS) entry which is preliminary data.</text>
</comment>
<comment type="subcellular location">
    <subcellularLocation>
        <location evidence="1">Golgi apparatus</location>
    </subcellularLocation>
</comment>
<dbReference type="GO" id="GO:0005794">
    <property type="term" value="C:Golgi apparatus"/>
    <property type="evidence" value="ECO:0007669"/>
    <property type="project" value="UniProtKB-SubCell"/>
</dbReference>
<evidence type="ECO:0000313" key="5">
    <source>
        <dbReference type="EMBL" id="KAK1295467.1"/>
    </source>
</evidence>
<sequence>MEEVVPFLTAIMAKDCMSKIAVIVRERLALLDPVFNKAADAMEEWLKLWEIVGSDGNVLDIDDVGEAIEGAVPEAVEGHHE</sequence>